<dbReference type="AlphaFoldDB" id="A0A4P9ULU9"/>
<protein>
    <submittedName>
        <fullName evidence="1">Toxin-antitoxin system HicB family antitoxin</fullName>
    </submittedName>
</protein>
<dbReference type="RefSeq" id="WP_014148599.1">
    <property type="nucleotide sequence ID" value="NZ_CP035467.1"/>
</dbReference>
<dbReference type="STRING" id="675511.GCA_000341735_01390"/>
<evidence type="ECO:0000313" key="1">
    <source>
        <dbReference type="EMBL" id="QCW82214.1"/>
    </source>
</evidence>
<dbReference type="EMBL" id="CP035467">
    <property type="protein sequence ID" value="QCW82214.1"/>
    <property type="molecule type" value="Genomic_DNA"/>
</dbReference>
<keyword evidence="2" id="KW-1185">Reference proteome</keyword>
<accession>A0A4P9ULU9</accession>
<dbReference type="GO" id="GO:0006355">
    <property type="term" value="P:regulation of DNA-templated transcription"/>
    <property type="evidence" value="ECO:0007669"/>
    <property type="project" value="InterPro"/>
</dbReference>
<gene>
    <name evidence="1" type="ORF">EQU24_08150</name>
</gene>
<reference evidence="2" key="1">
    <citation type="journal article" date="2019" name="J. Bacteriol.">
        <title>A Mutagenic Screen Identifies a TonB-Dependent Receptor Required for the Lanthanide Metal Switch in the Type I Methanotroph 'Methylotuvimicrobium buryatense' 5GB1C.</title>
        <authorList>
            <person name="Groom J.D."/>
            <person name="Ford S.M."/>
            <person name="Pesesky M.W."/>
            <person name="Lidstrom M.E."/>
        </authorList>
    </citation>
    <scope>NUCLEOTIDE SEQUENCE [LARGE SCALE GENOMIC DNA]</scope>
    <source>
        <strain evidence="2">5GB1C</strain>
    </source>
</reference>
<dbReference type="Proteomes" id="UP000305881">
    <property type="component" value="Chromosome"/>
</dbReference>
<dbReference type="OrthoDB" id="598413at2"/>
<dbReference type="SUPFAM" id="SSF47598">
    <property type="entry name" value="Ribbon-helix-helix"/>
    <property type="match status" value="1"/>
</dbReference>
<evidence type="ECO:0000313" key="2">
    <source>
        <dbReference type="Proteomes" id="UP000305881"/>
    </source>
</evidence>
<organism evidence="1 2">
    <name type="scientific">Methylotuvimicrobium buryatense</name>
    <name type="common">Methylomicrobium buryatense</name>
    <dbReference type="NCBI Taxonomy" id="95641"/>
    <lineage>
        <taxon>Bacteria</taxon>
        <taxon>Pseudomonadati</taxon>
        <taxon>Pseudomonadota</taxon>
        <taxon>Gammaproteobacteria</taxon>
        <taxon>Methylococcales</taxon>
        <taxon>Methylococcaceae</taxon>
        <taxon>Methylotuvimicrobium</taxon>
    </lineage>
</organism>
<name>A0A4P9ULU9_METBY</name>
<proteinExistence type="predicted"/>
<dbReference type="KEGG" id="mbur:EQU24_08150"/>
<sequence>MTALTVRLPDDKYRRLKEVAHQRGISVNRLIDEMATLMLAELDAETRFLIRAERGRGNLARGLELLKKD</sequence>
<dbReference type="InterPro" id="IPR010985">
    <property type="entry name" value="Ribbon_hlx_hlx"/>
</dbReference>